<dbReference type="EMBL" id="JAKZMM010000074">
    <property type="protein sequence ID" value="MCJ2382354.1"/>
    <property type="molecule type" value="Genomic_DNA"/>
</dbReference>
<dbReference type="Proteomes" id="UP001165444">
    <property type="component" value="Unassembled WGS sequence"/>
</dbReference>
<gene>
    <name evidence="2" type="ORF">MUN53_17365</name>
</gene>
<feature type="region of interest" description="Disordered" evidence="1">
    <location>
        <begin position="358"/>
        <end position="386"/>
    </location>
</feature>
<organism evidence="2 3">
    <name type="scientific">Parabacteroides faecalis</name>
    <dbReference type="NCBI Taxonomy" id="2924040"/>
    <lineage>
        <taxon>Bacteria</taxon>
        <taxon>Pseudomonadati</taxon>
        <taxon>Bacteroidota</taxon>
        <taxon>Bacteroidia</taxon>
        <taxon>Bacteroidales</taxon>
        <taxon>Tannerellaceae</taxon>
        <taxon>Parabacteroides</taxon>
    </lineage>
</organism>
<keyword evidence="3" id="KW-1185">Reference proteome</keyword>
<proteinExistence type="predicted"/>
<name>A0ABT0C5S2_9BACT</name>
<evidence type="ECO:0000313" key="2">
    <source>
        <dbReference type="EMBL" id="MCJ2382354.1"/>
    </source>
</evidence>
<dbReference type="RefSeq" id="WP_243326647.1">
    <property type="nucleotide sequence ID" value="NZ_JAKZMM010000074.1"/>
</dbReference>
<comment type="caution">
    <text evidence="2">The sequence shown here is derived from an EMBL/GenBank/DDBJ whole genome shotgun (WGS) entry which is preliminary data.</text>
</comment>
<feature type="compositionally biased region" description="Basic and acidic residues" evidence="1">
    <location>
        <begin position="361"/>
        <end position="386"/>
    </location>
</feature>
<evidence type="ECO:0000313" key="3">
    <source>
        <dbReference type="Proteomes" id="UP001165444"/>
    </source>
</evidence>
<protein>
    <submittedName>
        <fullName evidence="2">Uncharacterized protein</fullName>
    </submittedName>
</protein>
<accession>A0ABT0C5S2</accession>
<evidence type="ECO:0000256" key="1">
    <source>
        <dbReference type="SAM" id="MobiDB-lite"/>
    </source>
</evidence>
<reference evidence="2 3" key="1">
    <citation type="submission" date="2022-03" db="EMBL/GenBank/DDBJ databases">
        <title>Parabacteroides sp. nov. isolated from swine feces.</title>
        <authorList>
            <person name="Bak J.E."/>
        </authorList>
    </citation>
    <scope>NUCLEOTIDE SEQUENCE [LARGE SCALE GENOMIC DNA]</scope>
    <source>
        <strain evidence="2 3">AGMB00274</strain>
    </source>
</reference>
<sequence length="469" mass="54060">MVTTDKTKELEELTVKFNALCDEQEKLPREGFAKVFEVLDGMEDTFTPQHPYTENEDIINKALEITGHSNDETFCKAFKRNNQIMIEGKKIQAKGLEILAMQQYEKAKEEPPSPDEWQFMPIRIFAPKEIISDIINPILEGNAKEGKGFYEVKTNIPEEDESMDDWFEIEAYGIRCSLEPIYRELQDYGIFNDNVLGDQIIKKYYLTAFKMLVHSIRDNTDRPNRVRNIITNTLKDLDRIQAVGLVLQILLLQSLFRWLDEIDLKEDEEGYKSACLLAQWIGEQLAKKEVDFCCYGWGEEDKKQLKPFCEYLLSTEIGKAVQKHLFGKQIDCSCIIDGENEAKEIPQKTKAAIKQYITKPQPEHPEQQQKIDKPTRGKGRPKETLKDKMINDADGNKLQKVHIVMNDKKGKDAALIILACIKKGWMQKPTFTQVAEEFGDIGKQQGFTKYLKESYFTKDEIEGAINSLD</sequence>